<organism evidence="1 2">
    <name type="scientific">Culter alburnus</name>
    <name type="common">Topmouth culter</name>
    <dbReference type="NCBI Taxonomy" id="194366"/>
    <lineage>
        <taxon>Eukaryota</taxon>
        <taxon>Metazoa</taxon>
        <taxon>Chordata</taxon>
        <taxon>Craniata</taxon>
        <taxon>Vertebrata</taxon>
        <taxon>Euteleostomi</taxon>
        <taxon>Actinopterygii</taxon>
        <taxon>Neopterygii</taxon>
        <taxon>Teleostei</taxon>
        <taxon>Ostariophysi</taxon>
        <taxon>Cypriniformes</taxon>
        <taxon>Xenocyprididae</taxon>
        <taxon>Xenocypridinae</taxon>
        <taxon>Culter</taxon>
    </lineage>
</organism>
<proteinExistence type="predicted"/>
<dbReference type="Proteomes" id="UP001479290">
    <property type="component" value="Unassembled WGS sequence"/>
</dbReference>
<dbReference type="EMBL" id="JAWDJR010000002">
    <property type="protein sequence ID" value="KAK9979317.1"/>
    <property type="molecule type" value="Genomic_DNA"/>
</dbReference>
<dbReference type="AlphaFoldDB" id="A0AAW2B0H3"/>
<name>A0AAW2B0H3_CULAL</name>
<comment type="caution">
    <text evidence="1">The sequence shown here is derived from an EMBL/GenBank/DDBJ whole genome shotgun (WGS) entry which is preliminary data.</text>
</comment>
<sequence length="130" mass="14898">MGTTLVRVCLSDKQPSCQLRQMHADSLYISMTSFTGTMLPMALSSGFKLQKSESQYPSYTVISLCSTVTAGPYCKVNSLDQHEEKHYCLSFNYSQDKKWEEEEEEEERVSGQLVHLFFYKLDHNSTICES</sequence>
<gene>
    <name evidence="1" type="ORF">ABG768_012753</name>
</gene>
<keyword evidence="2" id="KW-1185">Reference proteome</keyword>
<evidence type="ECO:0000313" key="2">
    <source>
        <dbReference type="Proteomes" id="UP001479290"/>
    </source>
</evidence>
<protein>
    <submittedName>
        <fullName evidence="1">Uncharacterized protein</fullName>
    </submittedName>
</protein>
<reference evidence="1 2" key="1">
    <citation type="submission" date="2024-05" db="EMBL/GenBank/DDBJ databases">
        <title>A high-quality chromosomal-level genome assembly of Topmouth culter (Culter alburnus).</title>
        <authorList>
            <person name="Zhao H."/>
        </authorList>
    </citation>
    <scope>NUCLEOTIDE SEQUENCE [LARGE SCALE GENOMIC DNA]</scope>
    <source>
        <strain evidence="1">CATC2023</strain>
        <tissue evidence="1">Muscle</tissue>
    </source>
</reference>
<accession>A0AAW2B0H3</accession>
<evidence type="ECO:0000313" key="1">
    <source>
        <dbReference type="EMBL" id="KAK9979317.1"/>
    </source>
</evidence>